<protein>
    <recommendedName>
        <fullName evidence="3">DUF4288 domain-containing protein</fullName>
    </recommendedName>
</protein>
<evidence type="ECO:0000313" key="2">
    <source>
        <dbReference type="Proteomes" id="UP000521922"/>
    </source>
</evidence>
<sequence>MASATLPTMDSSGWVAVRCIFRSRREDGEGEAVFEERLTLWQETDVDRAIERAETEAEAYAAETTWPPDWVTEYLGTAQAYVLSDEPADGAEVFSLMRNSHLAPTAYLDHFFTTGQERTGHIDEAGAEAP</sequence>
<dbReference type="AlphaFoldDB" id="A0A7Y9DQP8"/>
<reference evidence="1 2" key="1">
    <citation type="submission" date="2020-07" db="EMBL/GenBank/DDBJ databases">
        <title>Sequencing the genomes of 1000 actinobacteria strains.</title>
        <authorList>
            <person name="Klenk H.-P."/>
        </authorList>
    </citation>
    <scope>NUCLEOTIDE SEQUENCE [LARGE SCALE GENOMIC DNA]</scope>
    <source>
        <strain evidence="1 2">DSM 7487</strain>
    </source>
</reference>
<dbReference type="EMBL" id="JACCBB010000001">
    <property type="protein sequence ID" value="NYD24962.1"/>
    <property type="molecule type" value="Genomic_DNA"/>
</dbReference>
<proteinExistence type="predicted"/>
<keyword evidence="2" id="KW-1185">Reference proteome</keyword>
<gene>
    <name evidence="1" type="ORF">BJ968_004502</name>
</gene>
<accession>A0A7Y9DQP8</accession>
<evidence type="ECO:0000313" key="1">
    <source>
        <dbReference type="EMBL" id="NYD24962.1"/>
    </source>
</evidence>
<dbReference type="RefSeq" id="WP_344478150.1">
    <property type="nucleotide sequence ID" value="NZ_BAAAGN010000015.1"/>
</dbReference>
<dbReference type="Proteomes" id="UP000521922">
    <property type="component" value="Unassembled WGS sequence"/>
</dbReference>
<comment type="caution">
    <text evidence="1">The sequence shown here is derived from an EMBL/GenBank/DDBJ whole genome shotgun (WGS) entry which is preliminary data.</text>
</comment>
<evidence type="ECO:0008006" key="3">
    <source>
        <dbReference type="Google" id="ProtNLM"/>
    </source>
</evidence>
<organism evidence="1 2">
    <name type="scientific">Kineococcus aurantiacus</name>
    <dbReference type="NCBI Taxonomy" id="37633"/>
    <lineage>
        <taxon>Bacteria</taxon>
        <taxon>Bacillati</taxon>
        <taxon>Actinomycetota</taxon>
        <taxon>Actinomycetes</taxon>
        <taxon>Kineosporiales</taxon>
        <taxon>Kineosporiaceae</taxon>
        <taxon>Kineococcus</taxon>
    </lineage>
</organism>
<name>A0A7Y9DQP8_9ACTN</name>